<proteinExistence type="predicted"/>
<keyword evidence="2" id="KW-1185">Reference proteome</keyword>
<reference evidence="1 2" key="1">
    <citation type="submission" date="2020-08" db="EMBL/GenBank/DDBJ databases">
        <title>Description of novel Pseudomonas species.</title>
        <authorList>
            <person name="Duman M."/>
            <person name="Mulet M."/>
            <person name="Altun S."/>
            <person name="Saticioglu I.B."/>
            <person name="Lalucat J."/>
            <person name="Garcia-Valdes E."/>
        </authorList>
    </citation>
    <scope>NUCLEOTIDE SEQUENCE [LARGE SCALE GENOMIC DNA]</scope>
    <source>
        <strain evidence="1 2">P66</strain>
    </source>
</reference>
<dbReference type="EMBL" id="JACOPV010000009">
    <property type="protein sequence ID" value="MBM5459099.1"/>
    <property type="molecule type" value="Genomic_DNA"/>
</dbReference>
<dbReference type="RefSeq" id="WP_203585002.1">
    <property type="nucleotide sequence ID" value="NZ_JACOPV010000009.1"/>
</dbReference>
<comment type="caution">
    <text evidence="1">The sequence shown here is derived from an EMBL/GenBank/DDBJ whole genome shotgun (WGS) entry which is preliminary data.</text>
</comment>
<evidence type="ECO:0000313" key="2">
    <source>
        <dbReference type="Proteomes" id="UP000745663"/>
    </source>
</evidence>
<name>A0ABS2BZS3_9PSED</name>
<accession>A0ABS2BZS3</accession>
<organism evidence="1 2">
    <name type="scientific">Pseudomonas arcuscaelestis</name>
    <dbReference type="NCBI Taxonomy" id="2710591"/>
    <lineage>
        <taxon>Bacteria</taxon>
        <taxon>Pseudomonadati</taxon>
        <taxon>Pseudomonadota</taxon>
        <taxon>Gammaproteobacteria</taxon>
        <taxon>Pseudomonadales</taxon>
        <taxon>Pseudomonadaceae</taxon>
        <taxon>Pseudomonas</taxon>
    </lineage>
</organism>
<protein>
    <recommendedName>
        <fullName evidence="3">Transposase DDE domain-containing protein</fullName>
    </recommendedName>
</protein>
<evidence type="ECO:0000313" key="1">
    <source>
        <dbReference type="EMBL" id="MBM5459099.1"/>
    </source>
</evidence>
<evidence type="ECO:0008006" key="3">
    <source>
        <dbReference type="Google" id="ProtNLM"/>
    </source>
</evidence>
<dbReference type="Proteomes" id="UP000745663">
    <property type="component" value="Unassembled WGS sequence"/>
</dbReference>
<sequence>MNGMSLDQHQLELTGQIEKLRSHLWSDQHYNETPTLAYGTHDPLEVELSQCDSCSGEGVLDQSQAGRSKTRWQVRCSCCSKISGAPTRNPWTASLMWNGVNLKSMQYFDLPLFGLADLNPREAHDRIKRIRANLELRISLSDAQLQLHNAGGCKRKPGTKYAVKLDAYLKWAMLAHRLIKLAMRRPCSRAKVPGPDFP</sequence>
<gene>
    <name evidence="1" type="ORF">H8F21_16140</name>
</gene>